<dbReference type="GO" id="GO:0000245">
    <property type="term" value="P:spliceosomal complex assembly"/>
    <property type="evidence" value="ECO:0007669"/>
    <property type="project" value="TreeGrafter"/>
</dbReference>
<evidence type="ECO:0000313" key="12">
    <source>
        <dbReference type="EMBL" id="KOC67401.1"/>
    </source>
</evidence>
<accession>A0A0L7R9H0</accession>
<feature type="binding site" evidence="9">
    <location>
        <position position="147"/>
    </location>
    <ligand>
        <name>ATP</name>
        <dbReference type="ChEBI" id="CHEBI:30616"/>
    </ligand>
</feature>
<dbReference type="SMART" id="SM00220">
    <property type="entry name" value="S_TKc"/>
    <property type="match status" value="1"/>
</dbReference>
<dbReference type="PROSITE" id="PS00108">
    <property type="entry name" value="PROTEIN_KINASE_ST"/>
    <property type="match status" value="1"/>
</dbReference>
<dbReference type="PANTHER" id="PTHR47634:SF9">
    <property type="entry name" value="PROTEIN KINASE DOMAIN-CONTAINING PROTEIN-RELATED"/>
    <property type="match status" value="1"/>
</dbReference>
<evidence type="ECO:0000256" key="9">
    <source>
        <dbReference type="PROSITE-ProRule" id="PRU10141"/>
    </source>
</evidence>
<dbReference type="InterPro" id="IPR011009">
    <property type="entry name" value="Kinase-like_dom_sf"/>
</dbReference>
<evidence type="ECO:0000256" key="6">
    <source>
        <dbReference type="ARBA" id="ARBA00022840"/>
    </source>
</evidence>
<dbReference type="EC" id="2.7.11.1" evidence="1"/>
<dbReference type="AlphaFoldDB" id="A0A0L7R9H0"/>
<dbReference type="Gene3D" id="1.10.510.10">
    <property type="entry name" value="Transferase(Phosphotransferase) domain 1"/>
    <property type="match status" value="1"/>
</dbReference>
<dbReference type="GO" id="GO:0005524">
    <property type="term" value="F:ATP binding"/>
    <property type="evidence" value="ECO:0007669"/>
    <property type="project" value="UniProtKB-UniRule"/>
</dbReference>
<protein>
    <recommendedName>
        <fullName evidence="1">non-specific serine/threonine protein kinase</fullName>
        <ecNumber evidence="1">2.7.11.1</ecNumber>
    </recommendedName>
</protein>
<dbReference type="GO" id="GO:0005634">
    <property type="term" value="C:nucleus"/>
    <property type="evidence" value="ECO:0007669"/>
    <property type="project" value="TreeGrafter"/>
</dbReference>
<dbReference type="OrthoDB" id="2649at2759"/>
<feature type="region of interest" description="Disordered" evidence="10">
    <location>
        <begin position="1"/>
        <end position="101"/>
    </location>
</feature>
<dbReference type="FunFam" id="1.10.510.10:FF:000275">
    <property type="entry name" value="SRSF protein kinase 2 isoform X3"/>
    <property type="match status" value="1"/>
</dbReference>
<evidence type="ECO:0000259" key="11">
    <source>
        <dbReference type="PROSITE" id="PS50011"/>
    </source>
</evidence>
<feature type="compositionally biased region" description="Low complexity" evidence="10">
    <location>
        <begin position="50"/>
        <end position="62"/>
    </location>
</feature>
<comment type="catalytic activity">
    <reaction evidence="8">
        <text>L-seryl-[protein] + ATP = O-phospho-L-seryl-[protein] + ADP + H(+)</text>
        <dbReference type="Rhea" id="RHEA:17989"/>
        <dbReference type="Rhea" id="RHEA-COMP:9863"/>
        <dbReference type="Rhea" id="RHEA-COMP:11604"/>
        <dbReference type="ChEBI" id="CHEBI:15378"/>
        <dbReference type="ChEBI" id="CHEBI:29999"/>
        <dbReference type="ChEBI" id="CHEBI:30616"/>
        <dbReference type="ChEBI" id="CHEBI:83421"/>
        <dbReference type="ChEBI" id="CHEBI:456216"/>
        <dbReference type="EC" id="2.7.11.1"/>
    </reaction>
</comment>
<gene>
    <name evidence="12" type="ORF">WH47_11580</name>
</gene>
<dbReference type="STRING" id="597456.A0A0L7R9H0"/>
<evidence type="ECO:0000256" key="7">
    <source>
        <dbReference type="ARBA" id="ARBA00047899"/>
    </source>
</evidence>
<evidence type="ECO:0000256" key="8">
    <source>
        <dbReference type="ARBA" id="ARBA00048679"/>
    </source>
</evidence>
<name>A0A0L7R9H0_9HYME</name>
<reference evidence="12 13" key="1">
    <citation type="submission" date="2015-07" db="EMBL/GenBank/DDBJ databases">
        <title>The genome of Habropoda laboriosa.</title>
        <authorList>
            <person name="Pan H."/>
            <person name="Kapheim K."/>
        </authorList>
    </citation>
    <scope>NUCLEOTIDE SEQUENCE [LARGE SCALE GENOMIC DNA]</scope>
    <source>
        <strain evidence="12">0110345459</strain>
    </source>
</reference>
<dbReference type="PANTHER" id="PTHR47634">
    <property type="entry name" value="PROTEIN KINASE DOMAIN-CONTAINING PROTEIN-RELATED"/>
    <property type="match status" value="1"/>
</dbReference>
<evidence type="ECO:0000256" key="4">
    <source>
        <dbReference type="ARBA" id="ARBA00022741"/>
    </source>
</evidence>
<dbReference type="Gene3D" id="3.30.200.20">
    <property type="entry name" value="Phosphorylase Kinase, domain 1"/>
    <property type="match status" value="1"/>
</dbReference>
<dbReference type="InterPro" id="IPR000719">
    <property type="entry name" value="Prot_kinase_dom"/>
</dbReference>
<dbReference type="GO" id="GO:0005737">
    <property type="term" value="C:cytoplasm"/>
    <property type="evidence" value="ECO:0007669"/>
    <property type="project" value="TreeGrafter"/>
</dbReference>
<feature type="region of interest" description="Disordered" evidence="10">
    <location>
        <begin position="294"/>
        <end position="317"/>
    </location>
</feature>
<feature type="compositionally biased region" description="Polar residues" evidence="10">
    <location>
        <begin position="63"/>
        <end position="78"/>
    </location>
</feature>
<feature type="domain" description="Protein kinase" evidence="11">
    <location>
        <begin position="118"/>
        <end position="627"/>
    </location>
</feature>
<keyword evidence="13" id="KW-1185">Reference proteome</keyword>
<organism evidence="12 13">
    <name type="scientific">Habropoda laboriosa</name>
    <dbReference type="NCBI Taxonomy" id="597456"/>
    <lineage>
        <taxon>Eukaryota</taxon>
        <taxon>Metazoa</taxon>
        <taxon>Ecdysozoa</taxon>
        <taxon>Arthropoda</taxon>
        <taxon>Hexapoda</taxon>
        <taxon>Insecta</taxon>
        <taxon>Pterygota</taxon>
        <taxon>Neoptera</taxon>
        <taxon>Endopterygota</taxon>
        <taxon>Hymenoptera</taxon>
        <taxon>Apocrita</taxon>
        <taxon>Aculeata</taxon>
        <taxon>Apoidea</taxon>
        <taxon>Anthophila</taxon>
        <taxon>Apidae</taxon>
        <taxon>Habropoda</taxon>
    </lineage>
</organism>
<proteinExistence type="predicted"/>
<evidence type="ECO:0000256" key="1">
    <source>
        <dbReference type="ARBA" id="ARBA00012513"/>
    </source>
</evidence>
<dbReference type="Proteomes" id="UP000053825">
    <property type="component" value="Unassembled WGS sequence"/>
</dbReference>
<dbReference type="FunFam" id="1.10.510.10:FF:000642">
    <property type="entry name" value="Serine/threonine-protein kinase srpk2"/>
    <property type="match status" value="1"/>
</dbReference>
<dbReference type="FunFam" id="3.30.200.20:FF:000163">
    <property type="entry name" value="SRSF protein kinase 2 isoform X1"/>
    <property type="match status" value="1"/>
</dbReference>
<evidence type="ECO:0000256" key="3">
    <source>
        <dbReference type="ARBA" id="ARBA00022679"/>
    </source>
</evidence>
<evidence type="ECO:0000256" key="5">
    <source>
        <dbReference type="ARBA" id="ARBA00022777"/>
    </source>
</evidence>
<dbReference type="PROSITE" id="PS50011">
    <property type="entry name" value="PROTEIN_KINASE_DOM"/>
    <property type="match status" value="1"/>
</dbReference>
<dbReference type="GO" id="GO:0050684">
    <property type="term" value="P:regulation of mRNA processing"/>
    <property type="evidence" value="ECO:0007669"/>
    <property type="project" value="TreeGrafter"/>
</dbReference>
<feature type="region of interest" description="Disordered" evidence="10">
    <location>
        <begin position="335"/>
        <end position="388"/>
    </location>
</feature>
<feature type="compositionally biased region" description="Acidic residues" evidence="10">
    <location>
        <begin position="79"/>
        <end position="98"/>
    </location>
</feature>
<evidence type="ECO:0000313" key="13">
    <source>
        <dbReference type="Proteomes" id="UP000053825"/>
    </source>
</evidence>
<keyword evidence="5 12" id="KW-0418">Kinase</keyword>
<feature type="compositionally biased region" description="Basic residues" evidence="10">
    <location>
        <begin position="305"/>
        <end position="317"/>
    </location>
</feature>
<feature type="compositionally biased region" description="Polar residues" evidence="10">
    <location>
        <begin position="339"/>
        <end position="361"/>
    </location>
</feature>
<dbReference type="InterPro" id="IPR008271">
    <property type="entry name" value="Ser/Thr_kinase_AS"/>
</dbReference>
<dbReference type="InterPro" id="IPR051334">
    <property type="entry name" value="SRPK"/>
</dbReference>
<evidence type="ECO:0000256" key="2">
    <source>
        <dbReference type="ARBA" id="ARBA00022527"/>
    </source>
</evidence>
<dbReference type="CDD" id="cd14136">
    <property type="entry name" value="STKc_SRPK"/>
    <property type="match status" value="1"/>
</dbReference>
<keyword evidence="3" id="KW-0808">Transferase</keyword>
<evidence type="ECO:0000256" key="10">
    <source>
        <dbReference type="SAM" id="MobiDB-lite"/>
    </source>
</evidence>
<keyword evidence="2" id="KW-0723">Serine/threonine-protein kinase</keyword>
<feature type="compositionally biased region" description="Polar residues" evidence="10">
    <location>
        <begin position="38"/>
        <end position="49"/>
    </location>
</feature>
<feature type="compositionally biased region" description="Basic residues" evidence="10">
    <location>
        <begin position="16"/>
        <end position="29"/>
    </location>
</feature>
<dbReference type="GO" id="GO:0004674">
    <property type="term" value="F:protein serine/threonine kinase activity"/>
    <property type="evidence" value="ECO:0007669"/>
    <property type="project" value="UniProtKB-KW"/>
</dbReference>
<dbReference type="EMBL" id="KQ414627">
    <property type="protein sequence ID" value="KOC67401.1"/>
    <property type="molecule type" value="Genomic_DNA"/>
</dbReference>
<dbReference type="PROSITE" id="PS00107">
    <property type="entry name" value="PROTEIN_KINASE_ATP"/>
    <property type="match status" value="1"/>
</dbReference>
<keyword evidence="6 9" id="KW-0067">ATP-binding</keyword>
<sequence>MSAKTDVNRRVLAIQAKKKRHKPSKRKGKGNSQDESETSGAQCSKTPATQQGQGSGSYQDSSAQRPYSSDNGNSSSNETMEDGDEVYSSEAEEQEDSSDYCKGGYHPVKIGDLFLNRYHVTRKLGWGHFSTVWLCWDLQDKRFVALKVVKSASHFTETALDEIKLLKDVRDTDPSDPKRNKTVQLLNDFKISGINGLHVCMVFEVLGDNLLKLIIKSNYRGIPRNNVKRIIRQVLEGLDYLHNKCKIIHTDIKPENVLVCVDEAYIRKLACEATELHSLGMKLPVSLISTAPKEFQEPTPNSKMSKNKKKKLKKKAKRQNELLKKQMEQIEELEEQDKLANSTRANGELETNSPDQDINTESIEDNTESKDSPDISEPSAPSLHINGVDSLAGGEKVENQLPQQSEKMENTNICDVEKTCEGLLSSDHEYTDECSEGRNLEPPESKQLKRASVAPLDPALVECDVEVKIADLGNACWVHKKFTDDIQTRQYRSLEVLLGSGYDTSADIWSTACMAFELATGDYLFEPHSGNYYCRDEDHLAHIIELLGEIPKHIALSGKNSKMYFNKKGELKRITGLKPWGLYEVLTEKYDWSPREAREFEEFLTPMLEFDPSMRATAAECLKHPWLQIKK</sequence>
<comment type="catalytic activity">
    <reaction evidence="7">
        <text>L-threonyl-[protein] + ATP = O-phospho-L-threonyl-[protein] + ADP + H(+)</text>
        <dbReference type="Rhea" id="RHEA:46608"/>
        <dbReference type="Rhea" id="RHEA-COMP:11060"/>
        <dbReference type="Rhea" id="RHEA-COMP:11605"/>
        <dbReference type="ChEBI" id="CHEBI:15378"/>
        <dbReference type="ChEBI" id="CHEBI:30013"/>
        <dbReference type="ChEBI" id="CHEBI:30616"/>
        <dbReference type="ChEBI" id="CHEBI:61977"/>
        <dbReference type="ChEBI" id="CHEBI:456216"/>
        <dbReference type="EC" id="2.7.11.1"/>
    </reaction>
</comment>
<dbReference type="Pfam" id="PF00069">
    <property type="entry name" value="Pkinase"/>
    <property type="match status" value="2"/>
</dbReference>
<dbReference type="SUPFAM" id="SSF56112">
    <property type="entry name" value="Protein kinase-like (PK-like)"/>
    <property type="match status" value="1"/>
</dbReference>
<dbReference type="InterPro" id="IPR017441">
    <property type="entry name" value="Protein_kinase_ATP_BS"/>
</dbReference>
<keyword evidence="4 9" id="KW-0547">Nucleotide-binding</keyword>